<organism evidence="1 2">
    <name type="scientific">Solidesulfovibrio magneticus (strain ATCC 700980 / DSM 13731 / RS-1)</name>
    <name type="common">Desulfovibrio magneticus</name>
    <dbReference type="NCBI Taxonomy" id="573370"/>
    <lineage>
        <taxon>Bacteria</taxon>
        <taxon>Pseudomonadati</taxon>
        <taxon>Thermodesulfobacteriota</taxon>
        <taxon>Desulfovibrionia</taxon>
        <taxon>Desulfovibrionales</taxon>
        <taxon>Desulfovibrionaceae</taxon>
        <taxon>Solidesulfovibrio</taxon>
    </lineage>
</organism>
<keyword evidence="2" id="KW-1185">Reference proteome</keyword>
<sequence>MIVDDEWNLVYSYTRAQALADGVLVDVTDAARAVGFKVHTAVTATLYHGYVEPPEGIAGEGQSTAGRLHDLLFLVLCSAKKSSPGADRATVRVAFLMKPGRTVTVNVIAHIGPGDHGEPVLTLMLPEDD</sequence>
<gene>
    <name evidence="1" type="ordered locus">DMR_10220</name>
</gene>
<dbReference type="RefSeq" id="WP_012750584.1">
    <property type="nucleotide sequence ID" value="NC_012796.1"/>
</dbReference>
<dbReference type="AlphaFoldDB" id="C4XKX4"/>
<dbReference type="OrthoDB" id="4556966at2"/>
<dbReference type="Pfam" id="PF20213">
    <property type="entry name" value="DUF6573"/>
    <property type="match status" value="1"/>
</dbReference>
<dbReference type="STRING" id="573370.DMR_10220"/>
<proteinExistence type="predicted"/>
<dbReference type="Proteomes" id="UP000009071">
    <property type="component" value="Chromosome"/>
</dbReference>
<evidence type="ECO:0000313" key="1">
    <source>
        <dbReference type="EMBL" id="BAH74513.1"/>
    </source>
</evidence>
<dbReference type="EMBL" id="AP010904">
    <property type="protein sequence ID" value="BAH74513.1"/>
    <property type="molecule type" value="Genomic_DNA"/>
</dbReference>
<name>C4XKX4_SOLM1</name>
<dbReference type="eggNOG" id="COG0610">
    <property type="taxonomic scope" value="Bacteria"/>
</dbReference>
<dbReference type="KEGG" id="dma:DMR_10220"/>
<reference evidence="1 2" key="1">
    <citation type="journal article" date="2009" name="Genome Res.">
        <title>Whole genome sequence of Desulfovibrio magneticus strain RS-1 revealed common gene clusters in magnetotactic bacteria.</title>
        <authorList>
            <person name="Nakazawa H."/>
            <person name="Arakaki A."/>
            <person name="Narita-Yamada S."/>
            <person name="Yashiro I."/>
            <person name="Jinno K."/>
            <person name="Aoki N."/>
            <person name="Tsuruyama A."/>
            <person name="Okamura Y."/>
            <person name="Tanikawa S."/>
            <person name="Fujita N."/>
            <person name="Takeyama H."/>
            <person name="Matsunaga T."/>
        </authorList>
    </citation>
    <scope>NUCLEOTIDE SEQUENCE [LARGE SCALE GENOMIC DNA]</scope>
    <source>
        <strain evidence="2">ATCC 700980 / DSM 13731 / RS-1</strain>
    </source>
</reference>
<dbReference type="HOGENOM" id="CLU_144048_0_0_7"/>
<dbReference type="InterPro" id="IPR046480">
    <property type="entry name" value="DUF6573"/>
</dbReference>
<protein>
    <submittedName>
        <fullName evidence="1">Uncharacterized protein</fullName>
    </submittedName>
</protein>
<evidence type="ECO:0000313" key="2">
    <source>
        <dbReference type="Proteomes" id="UP000009071"/>
    </source>
</evidence>
<accession>C4XKX4</accession>